<dbReference type="InterPro" id="IPR036163">
    <property type="entry name" value="HMA_dom_sf"/>
</dbReference>
<name>A0A401UAE3_9BACT</name>
<dbReference type="RefSeq" id="WP_127122498.1">
    <property type="nucleotide sequence ID" value="NZ_BHXQ01000003.1"/>
</dbReference>
<reference evidence="3 4" key="1">
    <citation type="submission" date="2018-11" db="EMBL/GenBank/DDBJ databases">
        <title>Chryseotalea sanarue gen. nov., sp., nov., a member of the family Cytophagaceae, isolated from a brackish lake in Hamamatsu Japan.</title>
        <authorList>
            <person name="Maejima Y."/>
            <person name="Iino T."/>
            <person name="Muraguchi Y."/>
            <person name="Fukuda K."/>
            <person name="Ohkuma M."/>
            <person name="Moriuchi R."/>
            <person name="Dohra H."/>
            <person name="Kimbara K."/>
            <person name="Shintani M."/>
        </authorList>
    </citation>
    <scope>NUCLEOTIDE SEQUENCE [LARGE SCALE GENOMIC DNA]</scope>
    <source>
        <strain evidence="3 4">Ys</strain>
    </source>
</reference>
<dbReference type="AlphaFoldDB" id="A0A401UAE3"/>
<gene>
    <name evidence="3" type="ORF">SanaruYs_20840</name>
</gene>
<dbReference type="GO" id="GO:0046872">
    <property type="term" value="F:metal ion binding"/>
    <property type="evidence" value="ECO:0007669"/>
    <property type="project" value="InterPro"/>
</dbReference>
<keyword evidence="4" id="KW-1185">Reference proteome</keyword>
<dbReference type="Pfam" id="PF00403">
    <property type="entry name" value="HMA"/>
    <property type="match status" value="1"/>
</dbReference>
<dbReference type="InterPro" id="IPR006121">
    <property type="entry name" value="HMA_dom"/>
</dbReference>
<evidence type="ECO:0000313" key="3">
    <source>
        <dbReference type="EMBL" id="GCC51855.1"/>
    </source>
</evidence>
<evidence type="ECO:0000256" key="1">
    <source>
        <dbReference type="SAM" id="SignalP"/>
    </source>
</evidence>
<accession>A0A401UAE3</accession>
<dbReference type="OrthoDB" id="5513217at2"/>
<evidence type="ECO:0000259" key="2">
    <source>
        <dbReference type="Pfam" id="PF00403"/>
    </source>
</evidence>
<feature type="signal peptide" evidence="1">
    <location>
        <begin position="1"/>
        <end position="19"/>
    </location>
</feature>
<proteinExistence type="predicted"/>
<dbReference type="Proteomes" id="UP000288227">
    <property type="component" value="Unassembled WGS sequence"/>
</dbReference>
<dbReference type="Gene3D" id="3.30.70.100">
    <property type="match status" value="1"/>
</dbReference>
<feature type="domain" description="HMA" evidence="2">
    <location>
        <begin position="35"/>
        <end position="84"/>
    </location>
</feature>
<evidence type="ECO:0000313" key="4">
    <source>
        <dbReference type="Proteomes" id="UP000288227"/>
    </source>
</evidence>
<dbReference type="EMBL" id="BHXQ01000003">
    <property type="protein sequence ID" value="GCC51855.1"/>
    <property type="molecule type" value="Genomic_DNA"/>
</dbReference>
<organism evidence="3 4">
    <name type="scientific">Chryseotalea sanaruensis</name>
    <dbReference type="NCBI Taxonomy" id="2482724"/>
    <lineage>
        <taxon>Bacteria</taxon>
        <taxon>Pseudomonadati</taxon>
        <taxon>Bacteroidota</taxon>
        <taxon>Cytophagia</taxon>
        <taxon>Cytophagales</taxon>
        <taxon>Chryseotaleaceae</taxon>
        <taxon>Chryseotalea</taxon>
    </lineage>
</organism>
<comment type="caution">
    <text evidence="3">The sequence shown here is derived from an EMBL/GenBank/DDBJ whole genome shotgun (WGS) entry which is preliminary data.</text>
</comment>
<sequence>MKNTFILIFSLLLSLTSFGQSSKVVKTEIKVYGNCGMCKARIQKALDRTGIKTASWDAKTKNLSVVYNSDKLTELEIHKFIAEVGHDTDKAKAKDEVYAKLPFCCLYRDHDHSGMEDGDHR</sequence>
<feature type="chain" id="PRO_5019354488" evidence="1">
    <location>
        <begin position="20"/>
        <end position="121"/>
    </location>
</feature>
<protein>
    <submittedName>
        <fullName evidence="3">Copper chaperone</fullName>
    </submittedName>
</protein>
<keyword evidence="1" id="KW-0732">Signal</keyword>
<dbReference type="SUPFAM" id="SSF55008">
    <property type="entry name" value="HMA, heavy metal-associated domain"/>
    <property type="match status" value="1"/>
</dbReference>